<dbReference type="RefSeq" id="WP_025911150.1">
    <property type="nucleotide sequence ID" value="NZ_KQ758628.1"/>
</dbReference>
<dbReference type="AlphaFoldDB" id="A0A0V8JQR5"/>
<dbReference type="InterPro" id="IPR036390">
    <property type="entry name" value="WH_DNA-bd_sf"/>
</dbReference>
<reference evidence="3 4" key="1">
    <citation type="submission" date="2015-11" db="EMBL/GenBank/DDBJ databases">
        <title>Bacillus caseinolyticus sp nov.</title>
        <authorList>
            <person name="Dastager S.G."/>
            <person name="Mawlankar R."/>
        </authorList>
    </citation>
    <scope>NUCLEOTIDE SEQUENCE [LARGE SCALE GENOMIC DNA]</scope>
    <source>
        <strain evidence="3 4">SGD-V-76</strain>
    </source>
</reference>
<name>A0A0V8JQR5_9BACI</name>
<dbReference type="CDD" id="cd09124">
    <property type="entry name" value="PLDc_like_TrmB_middle"/>
    <property type="match status" value="1"/>
</dbReference>
<dbReference type="InterPro" id="IPR051797">
    <property type="entry name" value="TrmB-like"/>
</dbReference>
<dbReference type="PANTHER" id="PTHR34293:SF1">
    <property type="entry name" value="HTH-TYPE TRANSCRIPTIONAL REGULATOR TRMBL2"/>
    <property type="match status" value="1"/>
</dbReference>
<dbReference type="InterPro" id="IPR002831">
    <property type="entry name" value="Tscrpt_reg_TrmB_N"/>
</dbReference>
<dbReference type="PANTHER" id="PTHR34293">
    <property type="entry name" value="HTH-TYPE TRANSCRIPTIONAL REGULATOR TRMBL2"/>
    <property type="match status" value="1"/>
</dbReference>
<feature type="domain" description="Transcription regulator TrmB C-terminal" evidence="2">
    <location>
        <begin position="102"/>
        <end position="223"/>
    </location>
</feature>
<evidence type="ECO:0000259" key="2">
    <source>
        <dbReference type="Pfam" id="PF11495"/>
    </source>
</evidence>
<sequence>MLQKFGYSQYESQVYEALVSSEESLDATAIVRASQVPKAKIYEVLDKLIEKGVVLNTLSGKKKFYSAVSLDVIIKKLSLEFEEDIRDLQSYKIKKVSQDDHVWTLKDEATIIATIDELIQDASHSILLSAWNTTLEHYRPLLEEKEREGISVEILTIGDLRTTLENTSTLHPMEHHEKLEPSQLVIVDEQSLLFAGIENETWKAIKTNSQPLVKVFTDFFYHDVALTYITKKYQEQLLEDETIMRLLTRLRY</sequence>
<evidence type="ECO:0000313" key="4">
    <source>
        <dbReference type="Proteomes" id="UP000053681"/>
    </source>
</evidence>
<feature type="domain" description="Transcription regulator TrmB N-terminal" evidence="1">
    <location>
        <begin position="2"/>
        <end position="70"/>
    </location>
</feature>
<evidence type="ECO:0000259" key="1">
    <source>
        <dbReference type="Pfam" id="PF01978"/>
    </source>
</evidence>
<dbReference type="InterPro" id="IPR021586">
    <property type="entry name" value="Tscrpt_reg_TrmB_C"/>
</dbReference>
<dbReference type="Pfam" id="PF11495">
    <property type="entry name" value="Regulator_TrmB"/>
    <property type="match status" value="1"/>
</dbReference>
<protein>
    <submittedName>
        <fullName evidence="3">TrmB family transcriptional regulator</fullName>
    </submittedName>
</protein>
<organism evidence="3 4">
    <name type="scientific">Priestia veravalensis</name>
    <dbReference type="NCBI Taxonomy" id="1414648"/>
    <lineage>
        <taxon>Bacteria</taxon>
        <taxon>Bacillati</taxon>
        <taxon>Bacillota</taxon>
        <taxon>Bacilli</taxon>
        <taxon>Bacillales</taxon>
        <taxon>Bacillaceae</taxon>
        <taxon>Priestia</taxon>
    </lineage>
</organism>
<evidence type="ECO:0000313" key="3">
    <source>
        <dbReference type="EMBL" id="KSU89396.1"/>
    </source>
</evidence>
<dbReference type="InterPro" id="IPR036388">
    <property type="entry name" value="WH-like_DNA-bd_sf"/>
</dbReference>
<dbReference type="SUPFAM" id="SSF46785">
    <property type="entry name" value="Winged helix' DNA-binding domain"/>
    <property type="match status" value="1"/>
</dbReference>
<proteinExistence type="predicted"/>
<keyword evidence="4" id="KW-1185">Reference proteome</keyword>
<accession>A0A0V8JQR5</accession>
<dbReference type="Pfam" id="PF01978">
    <property type="entry name" value="TrmB"/>
    <property type="match status" value="1"/>
</dbReference>
<comment type="caution">
    <text evidence="3">The sequence shown here is derived from an EMBL/GenBank/DDBJ whole genome shotgun (WGS) entry which is preliminary data.</text>
</comment>
<dbReference type="EMBL" id="LNQP01000005">
    <property type="protein sequence ID" value="KSU89396.1"/>
    <property type="molecule type" value="Genomic_DNA"/>
</dbReference>
<dbReference type="Proteomes" id="UP000053681">
    <property type="component" value="Unassembled WGS sequence"/>
</dbReference>
<dbReference type="Gene3D" id="1.10.10.10">
    <property type="entry name" value="Winged helix-like DNA-binding domain superfamily/Winged helix DNA-binding domain"/>
    <property type="match status" value="1"/>
</dbReference>
<gene>
    <name evidence="3" type="ORF">AS180_02260</name>
</gene>